<dbReference type="EMBL" id="UYJE01008928">
    <property type="protein sequence ID" value="VDI68613.1"/>
    <property type="molecule type" value="Genomic_DNA"/>
</dbReference>
<evidence type="ECO:0000313" key="2">
    <source>
        <dbReference type="Proteomes" id="UP000596742"/>
    </source>
</evidence>
<sequence>MNSGTIKDGKIYKRLVDRFQEANPVKDAIKNEISALNGYQCSSKVEIDDHLPHVYSADQGKRIIKDKSQAGY</sequence>
<organism evidence="1 2">
    <name type="scientific">Mytilus galloprovincialis</name>
    <name type="common">Mediterranean mussel</name>
    <dbReference type="NCBI Taxonomy" id="29158"/>
    <lineage>
        <taxon>Eukaryota</taxon>
        <taxon>Metazoa</taxon>
        <taxon>Spiralia</taxon>
        <taxon>Lophotrochozoa</taxon>
        <taxon>Mollusca</taxon>
        <taxon>Bivalvia</taxon>
        <taxon>Autobranchia</taxon>
        <taxon>Pteriomorphia</taxon>
        <taxon>Mytilida</taxon>
        <taxon>Mytiloidea</taxon>
        <taxon>Mytilidae</taxon>
        <taxon>Mytilinae</taxon>
        <taxon>Mytilus</taxon>
    </lineage>
</organism>
<comment type="caution">
    <text evidence="1">The sequence shown here is derived from an EMBL/GenBank/DDBJ whole genome shotgun (WGS) entry which is preliminary data.</text>
</comment>
<protein>
    <submittedName>
        <fullName evidence="1">Uncharacterized protein</fullName>
    </submittedName>
</protein>
<gene>
    <name evidence="1" type="ORF">MGAL_10B012520</name>
</gene>
<keyword evidence="2" id="KW-1185">Reference proteome</keyword>
<dbReference type="AlphaFoldDB" id="A0A8B6GSZ3"/>
<reference evidence="1" key="1">
    <citation type="submission" date="2018-11" db="EMBL/GenBank/DDBJ databases">
        <authorList>
            <person name="Alioto T."/>
            <person name="Alioto T."/>
        </authorList>
    </citation>
    <scope>NUCLEOTIDE SEQUENCE</scope>
</reference>
<dbReference type="Proteomes" id="UP000596742">
    <property type="component" value="Unassembled WGS sequence"/>
</dbReference>
<name>A0A8B6GSZ3_MYTGA</name>
<evidence type="ECO:0000313" key="1">
    <source>
        <dbReference type="EMBL" id="VDI68613.1"/>
    </source>
</evidence>
<accession>A0A8B6GSZ3</accession>
<proteinExistence type="predicted"/>